<protein>
    <recommendedName>
        <fullName evidence="2">Peptidase M56 domain-containing protein</fullName>
    </recommendedName>
</protein>
<feature type="transmembrane region" description="Helical" evidence="1">
    <location>
        <begin position="40"/>
        <end position="61"/>
    </location>
</feature>
<feature type="transmembrane region" description="Helical" evidence="1">
    <location>
        <begin position="144"/>
        <end position="165"/>
    </location>
</feature>
<dbReference type="CDD" id="cd07341">
    <property type="entry name" value="M56_BlaR1_MecR1_like"/>
    <property type="match status" value="1"/>
</dbReference>
<dbReference type="PANTHER" id="PTHR34978:SF3">
    <property type="entry name" value="SLR0241 PROTEIN"/>
    <property type="match status" value="1"/>
</dbReference>
<dbReference type="PANTHER" id="PTHR34978">
    <property type="entry name" value="POSSIBLE SENSOR-TRANSDUCER PROTEIN BLAR"/>
    <property type="match status" value="1"/>
</dbReference>
<organism evidence="3 4">
    <name type="scientific">Enterocloster bolteae</name>
    <dbReference type="NCBI Taxonomy" id="208479"/>
    <lineage>
        <taxon>Bacteria</taxon>
        <taxon>Bacillati</taxon>
        <taxon>Bacillota</taxon>
        <taxon>Clostridia</taxon>
        <taxon>Lachnospirales</taxon>
        <taxon>Lachnospiraceae</taxon>
        <taxon>Enterocloster</taxon>
    </lineage>
</organism>
<dbReference type="RefSeq" id="WP_118018764.1">
    <property type="nucleotide sequence ID" value="NZ_CAUHGS010000004.1"/>
</dbReference>
<dbReference type="Pfam" id="PF05569">
    <property type="entry name" value="Peptidase_M56"/>
    <property type="match status" value="1"/>
</dbReference>
<dbReference type="InterPro" id="IPR008756">
    <property type="entry name" value="Peptidase_M56"/>
</dbReference>
<dbReference type="InterPro" id="IPR052173">
    <property type="entry name" value="Beta-lactam_resp_regulator"/>
</dbReference>
<name>A0A412Z642_9FIRM</name>
<evidence type="ECO:0000259" key="2">
    <source>
        <dbReference type="Pfam" id="PF05569"/>
    </source>
</evidence>
<keyword evidence="1" id="KW-0472">Membrane</keyword>
<evidence type="ECO:0000313" key="3">
    <source>
        <dbReference type="EMBL" id="RGV75401.1"/>
    </source>
</evidence>
<comment type="caution">
    <text evidence="3">The sequence shown here is derived from an EMBL/GenBank/DDBJ whole genome shotgun (WGS) entry which is preliminary data.</text>
</comment>
<reference evidence="3 4" key="1">
    <citation type="submission" date="2018-08" db="EMBL/GenBank/DDBJ databases">
        <title>A genome reference for cultivated species of the human gut microbiota.</title>
        <authorList>
            <person name="Zou Y."/>
            <person name="Xue W."/>
            <person name="Luo G."/>
        </authorList>
    </citation>
    <scope>NUCLEOTIDE SEQUENCE [LARGE SCALE GENOMIC DNA]</scope>
    <source>
        <strain evidence="3 4">AF14-18</strain>
    </source>
</reference>
<keyword evidence="1" id="KW-0812">Transmembrane</keyword>
<evidence type="ECO:0000256" key="1">
    <source>
        <dbReference type="SAM" id="Phobius"/>
    </source>
</evidence>
<dbReference type="AlphaFoldDB" id="A0A412Z642"/>
<gene>
    <name evidence="3" type="ORF">DWW02_13930</name>
</gene>
<feature type="domain" description="Peptidase M56" evidence="2">
    <location>
        <begin position="126"/>
        <end position="342"/>
    </location>
</feature>
<proteinExistence type="predicted"/>
<keyword evidence="1" id="KW-1133">Transmembrane helix</keyword>
<evidence type="ECO:0000313" key="4">
    <source>
        <dbReference type="Proteomes" id="UP000284543"/>
    </source>
</evidence>
<dbReference type="EMBL" id="QRZM01000005">
    <property type="protein sequence ID" value="RGV75401.1"/>
    <property type="molecule type" value="Genomic_DNA"/>
</dbReference>
<dbReference type="Proteomes" id="UP000284543">
    <property type="component" value="Unassembled WGS sequence"/>
</dbReference>
<accession>A0A412Z642</accession>
<sequence>MNMCLKMLFTLSLSGTALILVLLGATRIFGSHMGRRWQYYIWLAAVLRLLLPIPSPAGLIFPDALSSGMSAGLLSDGGNLYAWMDGRSGSGNPAGQPESVMGVRPGTGTERLAETGDMEEMAFTVGDTAKADTAKAYTAKAPGLYLFLLTLWLSVAALLMGRRIWNYRSAARLYKRNESLAIARDGGLEAYGAPLEEACRVCGLNRRPRLVVSSTLPSPVTMGLLSPVIIMPGDFPAERAYYVFLHELTHVRRMDGFYKWLVEAAVCLHWFNPAVYVLQKEVSRACELSCDEEVIRRMDGRNKHLYGEILLTALRRRPMPVSADMSLPLSENAKWMKERLVSIMEFRKRSRPWSLAACIMSATIVSMAVLCGFAPLQRENGTVGAENVLTGAADRLGAQTIAGIGKADTSVRSSGSFADSETISWNEYEDVRRSPDQKSLQTKMFWANGYIVVLAWNVDPGQYDVVRQVDGKPLCFTGRTEKYADNSAIAEAVRQSIEKQKLSKSKYGFLPEQMALLEAAGPFEGTADELARRFYEADNLSYFAAVSGSVSPETCASLMEQFYAENQIEYFAIISENDAPSLKARKTEMAKQAARAGNTDIFSILKDELTDADKAEIARNAYQTDHADIFYMTYESLNQEQAGEMAIQAYEEDRVEYLYVLKERLSSSQISSLKERAGRDGKQEFLYVLD</sequence>